<keyword evidence="12 18" id="KW-0548">Nucleotidyltransferase</keyword>
<evidence type="ECO:0000256" key="2">
    <source>
        <dbReference type="ARBA" id="ARBA00004651"/>
    </source>
</evidence>
<dbReference type="GO" id="GO:0004605">
    <property type="term" value="F:phosphatidate cytidylyltransferase activity"/>
    <property type="evidence" value="ECO:0007669"/>
    <property type="project" value="UniProtKB-EC"/>
</dbReference>
<protein>
    <recommendedName>
        <fullName evidence="7 18">Phosphatidate cytidylyltransferase</fullName>
        <ecNumber evidence="6 18">2.7.7.41</ecNumber>
    </recommendedName>
</protein>
<comment type="pathway">
    <text evidence="3 18">Phospholipid metabolism; CDP-diacylglycerol biosynthesis; CDP-diacylglycerol from sn-glycerol 3-phosphate: step 3/3.</text>
</comment>
<keyword evidence="8" id="KW-1003">Cell membrane</keyword>
<keyword evidence="11 18" id="KW-0812">Transmembrane</keyword>
<name>A0A7V3YHH3_9BACT</name>
<comment type="pathway">
    <text evidence="4">Lipid metabolism.</text>
</comment>
<dbReference type="PROSITE" id="PS01315">
    <property type="entry name" value="CDS"/>
    <property type="match status" value="1"/>
</dbReference>
<evidence type="ECO:0000256" key="11">
    <source>
        <dbReference type="ARBA" id="ARBA00022692"/>
    </source>
</evidence>
<dbReference type="UniPathway" id="UPA00557">
    <property type="reaction ID" value="UER00614"/>
</dbReference>
<gene>
    <name evidence="20" type="ORF">ENV30_07870</name>
</gene>
<feature type="transmembrane region" description="Helical" evidence="19">
    <location>
        <begin position="135"/>
        <end position="157"/>
    </location>
</feature>
<evidence type="ECO:0000256" key="18">
    <source>
        <dbReference type="RuleBase" id="RU003938"/>
    </source>
</evidence>
<dbReference type="Pfam" id="PF01148">
    <property type="entry name" value="CTP_transf_1"/>
    <property type="match status" value="1"/>
</dbReference>
<evidence type="ECO:0000256" key="8">
    <source>
        <dbReference type="ARBA" id="ARBA00022475"/>
    </source>
</evidence>
<feature type="transmembrane region" description="Helical" evidence="19">
    <location>
        <begin position="178"/>
        <end position="195"/>
    </location>
</feature>
<evidence type="ECO:0000256" key="5">
    <source>
        <dbReference type="ARBA" id="ARBA00010185"/>
    </source>
</evidence>
<dbReference type="InterPro" id="IPR000374">
    <property type="entry name" value="PC_trans"/>
</dbReference>
<evidence type="ECO:0000256" key="10">
    <source>
        <dbReference type="ARBA" id="ARBA00022679"/>
    </source>
</evidence>
<reference evidence="20" key="1">
    <citation type="journal article" date="2020" name="mSystems">
        <title>Genome- and Community-Level Interaction Insights into Carbon Utilization and Element Cycling Functions of Hydrothermarchaeota in Hydrothermal Sediment.</title>
        <authorList>
            <person name="Zhou Z."/>
            <person name="Liu Y."/>
            <person name="Xu W."/>
            <person name="Pan J."/>
            <person name="Luo Z.H."/>
            <person name="Li M."/>
        </authorList>
    </citation>
    <scope>NUCLEOTIDE SEQUENCE [LARGE SCALE GENOMIC DNA]</scope>
    <source>
        <strain evidence="20">SpSt-747</strain>
    </source>
</reference>
<evidence type="ECO:0000256" key="15">
    <source>
        <dbReference type="ARBA" id="ARBA00023136"/>
    </source>
</evidence>
<dbReference type="PANTHER" id="PTHR46382">
    <property type="entry name" value="PHOSPHATIDATE CYTIDYLYLTRANSFERASE"/>
    <property type="match status" value="1"/>
</dbReference>
<dbReference type="GO" id="GO:0005886">
    <property type="term" value="C:plasma membrane"/>
    <property type="evidence" value="ECO:0007669"/>
    <property type="project" value="UniProtKB-SubCell"/>
</dbReference>
<evidence type="ECO:0000256" key="16">
    <source>
        <dbReference type="ARBA" id="ARBA00023209"/>
    </source>
</evidence>
<evidence type="ECO:0000256" key="17">
    <source>
        <dbReference type="ARBA" id="ARBA00023264"/>
    </source>
</evidence>
<comment type="subcellular location">
    <subcellularLocation>
        <location evidence="2">Cell membrane</location>
        <topology evidence="2">Multi-pass membrane protein</topology>
    </subcellularLocation>
</comment>
<keyword evidence="17" id="KW-1208">Phospholipid metabolism</keyword>
<feature type="transmembrane region" description="Helical" evidence="19">
    <location>
        <begin position="60"/>
        <end position="80"/>
    </location>
</feature>
<feature type="transmembrane region" description="Helical" evidence="19">
    <location>
        <begin position="20"/>
        <end position="48"/>
    </location>
</feature>
<evidence type="ECO:0000256" key="14">
    <source>
        <dbReference type="ARBA" id="ARBA00023098"/>
    </source>
</evidence>
<keyword evidence="9" id="KW-0444">Lipid biosynthesis</keyword>
<evidence type="ECO:0000256" key="19">
    <source>
        <dbReference type="SAM" id="Phobius"/>
    </source>
</evidence>
<evidence type="ECO:0000256" key="4">
    <source>
        <dbReference type="ARBA" id="ARBA00005189"/>
    </source>
</evidence>
<evidence type="ECO:0000256" key="1">
    <source>
        <dbReference type="ARBA" id="ARBA00001698"/>
    </source>
</evidence>
<keyword evidence="13 19" id="KW-1133">Transmembrane helix</keyword>
<sequence length="267" mass="29631">MRKAVVLQADLRTRTATIAIFLPLFLVLVLVSRVTLVGLFAVLSFLAFQEYWKIAIGERKFLVVLLSGIVLFWMYASPWITRNLQLLGWYGITLFLAGWAVQDTRKCLERMSFFLFGSLYCFGLPLFWVRTGLEFSPWLLLFFALLVWINDTCAYLFGIRWGKHKIAPSLSPGKSWEGFLGGAGSTVLGSVLVGFLGRLPLSWSCLCGATIPPVALLGDMFESALKRRSSVKDSGGLLPGHGGILDRFDAFFAVGPLVYLLALFGRG</sequence>
<keyword evidence="10 18" id="KW-0808">Transferase</keyword>
<evidence type="ECO:0000256" key="7">
    <source>
        <dbReference type="ARBA" id="ARBA00019373"/>
    </source>
</evidence>
<dbReference type="GO" id="GO:0016024">
    <property type="term" value="P:CDP-diacylglycerol biosynthetic process"/>
    <property type="evidence" value="ECO:0007669"/>
    <property type="project" value="UniProtKB-UniPathway"/>
</dbReference>
<dbReference type="AlphaFoldDB" id="A0A7V3YHH3"/>
<dbReference type="EC" id="2.7.7.41" evidence="6 18"/>
<evidence type="ECO:0000256" key="12">
    <source>
        <dbReference type="ARBA" id="ARBA00022695"/>
    </source>
</evidence>
<keyword evidence="16" id="KW-0594">Phospholipid biosynthesis</keyword>
<organism evidence="20">
    <name type="scientific">Candidatus Caldatribacterium californiense</name>
    <dbReference type="NCBI Taxonomy" id="1454726"/>
    <lineage>
        <taxon>Bacteria</taxon>
        <taxon>Pseudomonadati</taxon>
        <taxon>Atribacterota</taxon>
        <taxon>Atribacteria</taxon>
        <taxon>Atribacterales</taxon>
        <taxon>Candidatus Caldatribacteriaceae</taxon>
        <taxon>Candidatus Caldatribacterium</taxon>
    </lineage>
</organism>
<keyword evidence="14" id="KW-0443">Lipid metabolism</keyword>
<dbReference type="PANTHER" id="PTHR46382:SF1">
    <property type="entry name" value="PHOSPHATIDATE CYTIDYLYLTRANSFERASE"/>
    <property type="match status" value="1"/>
</dbReference>
<comment type="catalytic activity">
    <reaction evidence="1 18">
        <text>a 1,2-diacyl-sn-glycero-3-phosphate + CTP + H(+) = a CDP-1,2-diacyl-sn-glycerol + diphosphate</text>
        <dbReference type="Rhea" id="RHEA:16229"/>
        <dbReference type="ChEBI" id="CHEBI:15378"/>
        <dbReference type="ChEBI" id="CHEBI:33019"/>
        <dbReference type="ChEBI" id="CHEBI:37563"/>
        <dbReference type="ChEBI" id="CHEBI:58332"/>
        <dbReference type="ChEBI" id="CHEBI:58608"/>
        <dbReference type="EC" id="2.7.7.41"/>
    </reaction>
</comment>
<evidence type="ECO:0000313" key="20">
    <source>
        <dbReference type="EMBL" id="HGI31202.1"/>
    </source>
</evidence>
<evidence type="ECO:0000256" key="9">
    <source>
        <dbReference type="ARBA" id="ARBA00022516"/>
    </source>
</evidence>
<feature type="transmembrane region" description="Helical" evidence="19">
    <location>
        <begin position="86"/>
        <end position="101"/>
    </location>
</feature>
<feature type="transmembrane region" description="Helical" evidence="19">
    <location>
        <begin position="113"/>
        <end position="129"/>
    </location>
</feature>
<evidence type="ECO:0000256" key="13">
    <source>
        <dbReference type="ARBA" id="ARBA00022989"/>
    </source>
</evidence>
<dbReference type="EMBL" id="DTFV01000115">
    <property type="protein sequence ID" value="HGI31202.1"/>
    <property type="molecule type" value="Genomic_DNA"/>
</dbReference>
<comment type="similarity">
    <text evidence="5 18">Belongs to the CDS family.</text>
</comment>
<evidence type="ECO:0000256" key="6">
    <source>
        <dbReference type="ARBA" id="ARBA00012487"/>
    </source>
</evidence>
<evidence type="ECO:0000256" key="3">
    <source>
        <dbReference type="ARBA" id="ARBA00005119"/>
    </source>
</evidence>
<keyword evidence="15 19" id="KW-0472">Membrane</keyword>
<comment type="caution">
    <text evidence="20">The sequence shown here is derived from an EMBL/GenBank/DDBJ whole genome shotgun (WGS) entry which is preliminary data.</text>
</comment>
<accession>A0A7V3YHH3</accession>
<proteinExistence type="inferred from homology"/>